<feature type="compositionally biased region" description="Low complexity" evidence="1">
    <location>
        <begin position="42"/>
        <end position="67"/>
    </location>
</feature>
<organism evidence="2">
    <name type="scientific">Lemna minor</name>
    <name type="common">Common duckweed</name>
    <dbReference type="NCBI Taxonomy" id="4472"/>
    <lineage>
        <taxon>Eukaryota</taxon>
        <taxon>Viridiplantae</taxon>
        <taxon>Streptophyta</taxon>
        <taxon>Embryophyta</taxon>
        <taxon>Tracheophyta</taxon>
        <taxon>Spermatophyta</taxon>
        <taxon>Magnoliopsida</taxon>
        <taxon>Liliopsida</taxon>
        <taxon>Araceae</taxon>
        <taxon>Lemnoideae</taxon>
        <taxon>Lemna</taxon>
    </lineage>
</organism>
<feature type="compositionally biased region" description="Basic and acidic residues" evidence="1">
    <location>
        <begin position="1"/>
        <end position="10"/>
    </location>
</feature>
<reference evidence="2" key="1">
    <citation type="submission" date="2022-05" db="EMBL/GenBank/DDBJ databases">
        <title>No circadian clock-gene circuit in the generation of cellular bioluminescence rhythm of CaMV35S::PtRLUC in duckweed.</title>
        <authorList>
            <person name="Watanabe E."/>
            <person name="Muranaka T."/>
            <person name="Nakamaura S."/>
            <person name="Isoda M."/>
            <person name="Ito S."/>
            <person name="Oyama T."/>
        </authorList>
    </citation>
    <scope>NUCLEOTIDE SEQUENCE</scope>
    <source>
        <strain evidence="2">5512</strain>
    </source>
</reference>
<dbReference type="GO" id="GO:2000028">
    <property type="term" value="P:regulation of photoperiodism, flowering"/>
    <property type="evidence" value="ECO:0007669"/>
    <property type="project" value="InterPro"/>
</dbReference>
<accession>A0A8S0NBU7</accession>
<feature type="compositionally biased region" description="Polar residues" evidence="1">
    <location>
        <begin position="147"/>
        <end position="163"/>
    </location>
</feature>
<dbReference type="AlphaFoldDB" id="A0A8S0NBU7"/>
<gene>
    <name evidence="2" type="primary">LmELF3_1</name>
</gene>
<feature type="compositionally biased region" description="Polar residues" evidence="1">
    <location>
        <begin position="186"/>
        <end position="198"/>
    </location>
</feature>
<dbReference type="EMBL" id="LC708287">
    <property type="protein sequence ID" value="BDI21193.1"/>
    <property type="molecule type" value="mRNA"/>
</dbReference>
<dbReference type="InterPro" id="IPR039319">
    <property type="entry name" value="ELF3-like"/>
</dbReference>
<evidence type="ECO:0000313" key="2">
    <source>
        <dbReference type="EMBL" id="BDI21193.1"/>
    </source>
</evidence>
<dbReference type="PANTHER" id="PTHR34281">
    <property type="entry name" value="PROTEIN EARLY FLOWERING 3"/>
    <property type="match status" value="1"/>
</dbReference>
<dbReference type="PANTHER" id="PTHR34281:SF2">
    <property type="entry name" value="PROTEIN EARLY FLOWERING 3"/>
    <property type="match status" value="1"/>
</dbReference>
<evidence type="ECO:0000256" key="1">
    <source>
        <dbReference type="SAM" id="MobiDB-lite"/>
    </source>
</evidence>
<name>A0A8S0NBU7_LEMMI</name>
<feature type="compositionally biased region" description="Polar residues" evidence="1">
    <location>
        <begin position="68"/>
        <end position="87"/>
    </location>
</feature>
<feature type="compositionally biased region" description="Polar residues" evidence="1">
    <location>
        <begin position="313"/>
        <end position="324"/>
    </location>
</feature>
<proteinExistence type="evidence at transcript level"/>
<feature type="region of interest" description="Disordered" evidence="1">
    <location>
        <begin position="1"/>
        <end position="209"/>
    </location>
</feature>
<protein>
    <submittedName>
        <fullName evidence="2">Protein EARLY FLOWERING 3</fullName>
    </submittedName>
</protein>
<feature type="region of interest" description="Disordered" evidence="1">
    <location>
        <begin position="286"/>
        <end position="353"/>
    </location>
</feature>
<sequence>MKRGREEDKVSGPLFPRLHVNDADKGGPRAPPRNKMALYEQFSIPSQRFTSSSSSTLTFSSRHGSSSAPSISSNQGCGQERSSSSSFYMRPQIPPSLSGERSQNDMPRAASTVRKPSMEKSEEEDFRVPIYVQSSTRDCLVAERKTTPSSDSRNFKKNGQNPGDLSEDIVIRTDTSSDQDHDDGNLRSSGSSGSTDKIPSSEDGAADRLIGDDASGTLMVDSGEGMDVYNPDNLVGLIGLKHFWKARRAMVNQQRVVALQIFELHRLMNVQKLLAESPHLLLEDPSSFHGSSNAPLKSQPVDSLVKPIDPKVNETQAMEGNKASQPEEERGSGEVAPPVPPPPGPAMSDSKAGPWPVHVAGNQWLFPVMSPTEGLVYKPFYKPQNMVLLPPPYSLPPPLSGSVVEQGNFIPGGHVSSCDRLRLRENDLQSSTASSAVSRTAAVGIGDSPARVIKVVPRNPKSASESAVRIFQTIQKERQGYDPL</sequence>